<keyword evidence="3" id="KW-1185">Reference proteome</keyword>
<dbReference type="EMBL" id="FXYD01000002">
    <property type="protein sequence ID" value="SMX36814.1"/>
    <property type="molecule type" value="Genomic_DNA"/>
</dbReference>
<name>A0A238K352_9RHOB</name>
<dbReference type="Proteomes" id="UP000203464">
    <property type="component" value="Unassembled WGS sequence"/>
</dbReference>
<dbReference type="Pfam" id="PF05598">
    <property type="entry name" value="DUF772"/>
    <property type="match status" value="1"/>
</dbReference>
<evidence type="ECO:0000313" key="2">
    <source>
        <dbReference type="EMBL" id="SMX36814.1"/>
    </source>
</evidence>
<dbReference type="PANTHER" id="PTHR35604:SF2">
    <property type="entry name" value="TRANSPOSASE INSH FOR INSERTION SEQUENCE ELEMENT IS5A-RELATED"/>
    <property type="match status" value="1"/>
</dbReference>
<accession>A0A238K352</accession>
<dbReference type="PANTHER" id="PTHR35604">
    <property type="entry name" value="TRANSPOSASE INSH FOR INSERTION SEQUENCE ELEMENT IS5A-RELATED"/>
    <property type="match status" value="1"/>
</dbReference>
<feature type="domain" description="Transposase InsH N-terminal" evidence="1">
    <location>
        <begin position="17"/>
        <end position="111"/>
    </location>
</feature>
<proteinExistence type="predicted"/>
<gene>
    <name evidence="2" type="ORF">OCA8868_01116</name>
</gene>
<sequence length="133" mass="15772">MLGPKQEAQAVLFYEFSLEDLVPQDHLIRPIDRFVDLNGIRQYLSQFYSHTGRPSIDPELLICMLLVGYCFGIRSERRLCEEVHLNQAYRWFCRLDLSDRVPDHSTFSKNRYGRFRESDLLRHLFETTVAQCI</sequence>
<protein>
    <recommendedName>
        <fullName evidence="1">Transposase InsH N-terminal domain-containing protein</fullName>
    </recommendedName>
</protein>
<dbReference type="AlphaFoldDB" id="A0A238K352"/>
<evidence type="ECO:0000259" key="1">
    <source>
        <dbReference type="Pfam" id="PF05598"/>
    </source>
</evidence>
<evidence type="ECO:0000313" key="3">
    <source>
        <dbReference type="Proteomes" id="UP000203464"/>
    </source>
</evidence>
<reference evidence="3" key="1">
    <citation type="submission" date="2017-05" db="EMBL/GenBank/DDBJ databases">
        <authorList>
            <person name="Rodrigo-Torres L."/>
            <person name="Arahal R. D."/>
            <person name="Lucena T."/>
        </authorList>
    </citation>
    <scope>NUCLEOTIDE SEQUENCE [LARGE SCALE GENOMIC DNA]</scope>
    <source>
        <strain evidence="3">CECT 8868</strain>
    </source>
</reference>
<organism evidence="2 3">
    <name type="scientific">Octadecabacter ascidiaceicola</name>
    <dbReference type="NCBI Taxonomy" id="1655543"/>
    <lineage>
        <taxon>Bacteria</taxon>
        <taxon>Pseudomonadati</taxon>
        <taxon>Pseudomonadota</taxon>
        <taxon>Alphaproteobacteria</taxon>
        <taxon>Rhodobacterales</taxon>
        <taxon>Roseobacteraceae</taxon>
        <taxon>Octadecabacter</taxon>
    </lineage>
</organism>
<dbReference type="InterPro" id="IPR008490">
    <property type="entry name" value="Transposase_InsH_N"/>
</dbReference>